<reference evidence="3 4" key="2">
    <citation type="submission" date="2018-11" db="EMBL/GenBank/DDBJ databases">
        <authorList>
            <consortium name="Pathogen Informatics"/>
        </authorList>
    </citation>
    <scope>NUCLEOTIDE SEQUENCE [LARGE SCALE GENOMIC DNA]</scope>
</reference>
<proteinExistence type="predicted"/>
<dbReference type="SUPFAM" id="SSF55194">
    <property type="entry name" value="Ribosome recycling factor, RRF"/>
    <property type="match status" value="1"/>
</dbReference>
<dbReference type="EMBL" id="UZAE01013235">
    <property type="protein sequence ID" value="VDO08870.1"/>
    <property type="molecule type" value="Genomic_DNA"/>
</dbReference>
<keyword evidence="4" id="KW-1185">Reference proteome</keyword>
<evidence type="ECO:0000313" key="4">
    <source>
        <dbReference type="Proteomes" id="UP000278807"/>
    </source>
</evidence>
<dbReference type="Proteomes" id="UP000278807">
    <property type="component" value="Unassembled WGS sequence"/>
</dbReference>
<sequence>MISAVFNVFRVFISVRCINAPRAALSYCNLNRTTFVAKHFKACHMQPIVQPSRFKSKNKVRKPTAKLVSLTEELKQTIKDEDMIQDYLKLMASFEDNLYHKLCLKLTPEIFYTIPIPSERVQLGDVATIISQTTSQSANIQPTTQILIDLSGRPDLVPAAKAAVSQYLSSGGEAPSSKKGKANSSYSDLIQDVDQTQFTVRLRNIVTGDVRNELTKRGRDMLHRTKRDMDKVYQKYSKLVASMNTLSEDDKRTANEYLKSTVKTQHAKAEQAWKTKEQELLSDQI</sequence>
<evidence type="ECO:0000313" key="5">
    <source>
        <dbReference type="WBParaSite" id="HNAJ_0001082801-mRNA-1"/>
    </source>
</evidence>
<name>A0A0R3TT16_RODNA</name>
<reference evidence="5" key="1">
    <citation type="submission" date="2017-02" db="UniProtKB">
        <authorList>
            <consortium name="WormBaseParasite"/>
        </authorList>
    </citation>
    <scope>IDENTIFICATION</scope>
</reference>
<evidence type="ECO:0000313" key="3">
    <source>
        <dbReference type="EMBL" id="VDO08870.1"/>
    </source>
</evidence>
<dbReference type="AlphaFoldDB" id="A0A0R3TT16"/>
<dbReference type="WBParaSite" id="HNAJ_0001082801-mRNA-1">
    <property type="protein sequence ID" value="HNAJ_0001082801-mRNA-1"/>
    <property type="gene ID" value="HNAJ_0001082801"/>
</dbReference>
<evidence type="ECO:0000256" key="2">
    <source>
        <dbReference type="ARBA" id="ARBA00033107"/>
    </source>
</evidence>
<protein>
    <recommendedName>
        <fullName evidence="1">Ribosome-recycling factor, mitochondrial</fullName>
    </recommendedName>
    <alternativeName>
        <fullName evidence="2">Ribosome-releasing factor, mitochondrial</fullName>
    </alternativeName>
</protein>
<evidence type="ECO:0000256" key="1">
    <source>
        <dbReference type="ARBA" id="ARBA00020581"/>
    </source>
</evidence>
<dbReference type="Gene3D" id="1.10.132.20">
    <property type="entry name" value="Ribosome-recycling factor"/>
    <property type="match status" value="1"/>
</dbReference>
<organism evidence="5">
    <name type="scientific">Rodentolepis nana</name>
    <name type="common">Dwarf tapeworm</name>
    <name type="synonym">Hymenolepis nana</name>
    <dbReference type="NCBI Taxonomy" id="102285"/>
    <lineage>
        <taxon>Eukaryota</taxon>
        <taxon>Metazoa</taxon>
        <taxon>Spiralia</taxon>
        <taxon>Lophotrochozoa</taxon>
        <taxon>Platyhelminthes</taxon>
        <taxon>Cestoda</taxon>
        <taxon>Eucestoda</taxon>
        <taxon>Cyclophyllidea</taxon>
        <taxon>Hymenolepididae</taxon>
        <taxon>Rodentolepis</taxon>
    </lineage>
</organism>
<gene>
    <name evidence="3" type="ORF">HNAJ_LOCUS10823</name>
</gene>
<accession>A0A0R3TT16</accession>
<dbReference type="InterPro" id="IPR036191">
    <property type="entry name" value="RRF_sf"/>
</dbReference>
<dbReference type="OrthoDB" id="6270239at2759"/>